<keyword evidence="2" id="KW-0813">Transport</keyword>
<keyword evidence="5 10" id="KW-1133">Transmembrane helix</keyword>
<keyword evidence="4" id="KW-0256">Endoplasmic reticulum</keyword>
<feature type="region of interest" description="Disordered" evidence="9">
    <location>
        <begin position="481"/>
        <end position="501"/>
    </location>
</feature>
<evidence type="ECO:0000256" key="5">
    <source>
        <dbReference type="ARBA" id="ARBA00022989"/>
    </source>
</evidence>
<feature type="domain" description="SMP-LTD" evidence="11">
    <location>
        <begin position="339"/>
        <end position="604"/>
    </location>
</feature>
<evidence type="ECO:0000256" key="2">
    <source>
        <dbReference type="ARBA" id="ARBA00022448"/>
    </source>
</evidence>
<keyword evidence="7" id="KW-0446">Lipid-binding</keyword>
<comment type="subcellular location">
    <subcellularLocation>
        <location evidence="1">Endoplasmic reticulum membrane</location>
    </subcellularLocation>
</comment>
<evidence type="ECO:0000313" key="12">
    <source>
        <dbReference type="EMBL" id="CAA7403401.1"/>
    </source>
</evidence>
<feature type="region of interest" description="Disordered" evidence="9">
    <location>
        <begin position="630"/>
        <end position="750"/>
    </location>
</feature>
<dbReference type="PANTHER" id="PTHR13466">
    <property type="entry name" value="TEX2 PROTEIN-RELATED"/>
    <property type="match status" value="1"/>
</dbReference>
<evidence type="ECO:0000256" key="3">
    <source>
        <dbReference type="ARBA" id="ARBA00022692"/>
    </source>
</evidence>
<evidence type="ECO:0000313" key="13">
    <source>
        <dbReference type="Proteomes" id="UP000663760"/>
    </source>
</evidence>
<dbReference type="SUPFAM" id="SSF50729">
    <property type="entry name" value="PH domain-like"/>
    <property type="match status" value="1"/>
</dbReference>
<dbReference type="GO" id="GO:0005789">
    <property type="term" value="C:endoplasmic reticulum membrane"/>
    <property type="evidence" value="ECO:0007669"/>
    <property type="project" value="UniProtKB-SubCell"/>
</dbReference>
<protein>
    <recommendedName>
        <fullName evidence="11">SMP-LTD domain-containing protein</fullName>
    </recommendedName>
</protein>
<evidence type="ECO:0000256" key="9">
    <source>
        <dbReference type="SAM" id="MobiDB-lite"/>
    </source>
</evidence>
<evidence type="ECO:0000256" key="10">
    <source>
        <dbReference type="SAM" id="Phobius"/>
    </source>
</evidence>
<feature type="compositionally biased region" description="Basic and acidic residues" evidence="9">
    <location>
        <begin position="481"/>
        <end position="494"/>
    </location>
</feature>
<reference evidence="12" key="1">
    <citation type="submission" date="2020-02" db="EMBL/GenBank/DDBJ databases">
        <authorList>
            <person name="Scholz U."/>
            <person name="Mascher M."/>
            <person name="Fiebig A."/>
        </authorList>
    </citation>
    <scope>NUCLEOTIDE SEQUENCE</scope>
</reference>
<gene>
    <name evidence="12" type="ORF">SI8410_10014079</name>
</gene>
<dbReference type="PANTHER" id="PTHR13466:SF0">
    <property type="entry name" value="SMP-LTD DOMAIN-CONTAINING PROTEIN"/>
    <property type="match status" value="1"/>
</dbReference>
<dbReference type="CDD" id="cd21675">
    <property type="entry name" value="SMP_TEX2"/>
    <property type="match status" value="1"/>
</dbReference>
<evidence type="ECO:0000256" key="1">
    <source>
        <dbReference type="ARBA" id="ARBA00004586"/>
    </source>
</evidence>
<dbReference type="InterPro" id="IPR031468">
    <property type="entry name" value="SMP_LBD"/>
</dbReference>
<proteinExistence type="predicted"/>
<dbReference type="InterPro" id="IPR057080">
    <property type="entry name" value="PH_SMPa"/>
</dbReference>
<dbReference type="Pfam" id="PF23065">
    <property type="entry name" value="PH_SMPa"/>
    <property type="match status" value="1"/>
</dbReference>
<name>A0A7I8L0B4_SPIIN</name>
<sequence>MLALVVGILIGVFAILAVEAVALLAVLVRLVRKKKGAPRVPGASGDDDLDGETLLGCDYRKKGIVWVLEPERIPRITDESSLKVLKEQKAKKRIVEVSPSRKYAKIFDHSLSLMDVDGCQEEATVQLTDCMILAVSGSDLPSKKWAKRYPIKVEGKRSAIYNGSQTFYLYLETSWEKEAWCKALRQASCPDTEKRYAKLRKDFSNYVLPLQAAENQLFIKASELFGEVTEKTSRAGADSSSKVRQFLKKIAKKASKSVAENKASMVSFSNGASRVGEKSFLIGDVSLPLSTTEAASLEKNSSSSSENSSQVISPALSHLGSQIPSSASSDLACSGRYGLDDGRGCWNLLFSRLFFDAKRSVSVNSFIKGRIQRSLSNMRTPSYIGGITCTSLNLGNLPPYICSMRVLPVDEDQVWAFEANIEYTGGIALEIETRLEVREPDFQKGLLDSNMERNTAAEVTSALLGGLECHSEMLYLASDSTEKMENKTEKDKPDGLGQSKSTSWASRYKSIVNSIAEHVSQVPISLSLRISSLRGTLRVHIKSPPSDQLWFGFTSMPEIEWNLDSSVGDCKVSNGHVTSLLSSRFKTAIQETLVLPNCESVSIPWMLAEKDDWVPRSVAPFIWVARRDAGESPADEVAPPTSHSGESVRIKKGSSGDTKSIISLDDNLQEAATAAGPPGTKDSGEMEGGGAADPLPESLGRPSPGYEDPSLGGGQRSSRRESTAERSTCSPDDGRPRTGRKTRMMDLGRKVTEKLEEKRRHIEEKSRHMVEKMLENVEKRV</sequence>
<dbReference type="Proteomes" id="UP000663760">
    <property type="component" value="Chromosome 10"/>
</dbReference>
<dbReference type="PROSITE" id="PS51847">
    <property type="entry name" value="SMP"/>
    <property type="match status" value="1"/>
</dbReference>
<keyword evidence="13" id="KW-1185">Reference proteome</keyword>
<dbReference type="GO" id="GO:0006869">
    <property type="term" value="P:lipid transport"/>
    <property type="evidence" value="ECO:0007669"/>
    <property type="project" value="UniProtKB-KW"/>
</dbReference>
<evidence type="ECO:0000256" key="8">
    <source>
        <dbReference type="ARBA" id="ARBA00023136"/>
    </source>
</evidence>
<dbReference type="OrthoDB" id="26740at2759"/>
<accession>A0A7I8L0B4</accession>
<evidence type="ECO:0000259" key="11">
    <source>
        <dbReference type="PROSITE" id="PS51847"/>
    </source>
</evidence>
<evidence type="ECO:0000256" key="7">
    <source>
        <dbReference type="ARBA" id="ARBA00023121"/>
    </source>
</evidence>
<keyword evidence="3 10" id="KW-0812">Transmembrane</keyword>
<evidence type="ECO:0000256" key="4">
    <source>
        <dbReference type="ARBA" id="ARBA00022824"/>
    </source>
</evidence>
<keyword evidence="6" id="KW-0445">Lipid transport</keyword>
<feature type="transmembrane region" description="Helical" evidence="10">
    <location>
        <begin position="6"/>
        <end position="31"/>
    </location>
</feature>
<keyword evidence="8 10" id="KW-0472">Membrane</keyword>
<dbReference type="EMBL" id="LR746273">
    <property type="protein sequence ID" value="CAA7403401.1"/>
    <property type="molecule type" value="Genomic_DNA"/>
</dbReference>
<evidence type="ECO:0000256" key="6">
    <source>
        <dbReference type="ARBA" id="ARBA00023055"/>
    </source>
</evidence>
<dbReference type="GO" id="GO:0008289">
    <property type="term" value="F:lipid binding"/>
    <property type="evidence" value="ECO:0007669"/>
    <property type="project" value="UniProtKB-KW"/>
</dbReference>
<organism evidence="12 13">
    <name type="scientific">Spirodela intermedia</name>
    <name type="common">Intermediate duckweed</name>
    <dbReference type="NCBI Taxonomy" id="51605"/>
    <lineage>
        <taxon>Eukaryota</taxon>
        <taxon>Viridiplantae</taxon>
        <taxon>Streptophyta</taxon>
        <taxon>Embryophyta</taxon>
        <taxon>Tracheophyta</taxon>
        <taxon>Spermatophyta</taxon>
        <taxon>Magnoliopsida</taxon>
        <taxon>Liliopsida</taxon>
        <taxon>Araceae</taxon>
        <taxon>Lemnoideae</taxon>
        <taxon>Spirodela</taxon>
    </lineage>
</organism>
<dbReference type="AlphaFoldDB" id="A0A7I8L0B4"/>